<gene>
    <name evidence="1" type="ORF">BG61_34375</name>
</gene>
<dbReference type="EMBL" id="JFHC01000064">
    <property type="protein sequence ID" value="KDR39221.1"/>
    <property type="molecule type" value="Genomic_DNA"/>
</dbReference>
<dbReference type="Proteomes" id="UP000027466">
    <property type="component" value="Unassembled WGS sequence"/>
</dbReference>
<sequence length="68" mass="8068">MQISPYYDTRPYVSIQVSTDDFGDEVMAVAHLNPDIDMFQVKMNNDTWWHLFEFADKVLDWRDGHDAE</sequence>
<dbReference type="STRING" id="60547.GCA_000751215_02966"/>
<reference evidence="1 2" key="1">
    <citation type="submission" date="2014-03" db="EMBL/GenBank/DDBJ databases">
        <title>Draft Genome Sequences of Four Burkholderia Strains.</title>
        <authorList>
            <person name="Liu X.Y."/>
            <person name="Li C.X."/>
            <person name="Xu J.H."/>
        </authorList>
    </citation>
    <scope>NUCLEOTIDE SEQUENCE [LARGE SCALE GENOMIC DNA]</scope>
    <source>
        <strain evidence="1 2">DSM 50014</strain>
    </source>
</reference>
<name>A0A069PPL3_9BURK</name>
<evidence type="ECO:0000313" key="2">
    <source>
        <dbReference type="Proteomes" id="UP000027466"/>
    </source>
</evidence>
<dbReference type="RefSeq" id="WP_035942509.1">
    <property type="nucleotide sequence ID" value="NZ_CADFFX010000020.1"/>
</dbReference>
<dbReference type="AlphaFoldDB" id="A0A069PPL3"/>
<proteinExistence type="predicted"/>
<evidence type="ECO:0000313" key="1">
    <source>
        <dbReference type="EMBL" id="KDR39221.1"/>
    </source>
</evidence>
<accession>A0A069PPL3</accession>
<organism evidence="1 2">
    <name type="scientific">Caballeronia glathei</name>
    <dbReference type="NCBI Taxonomy" id="60547"/>
    <lineage>
        <taxon>Bacteria</taxon>
        <taxon>Pseudomonadati</taxon>
        <taxon>Pseudomonadota</taxon>
        <taxon>Betaproteobacteria</taxon>
        <taxon>Burkholderiales</taxon>
        <taxon>Burkholderiaceae</taxon>
        <taxon>Caballeronia</taxon>
    </lineage>
</organism>
<keyword evidence="2" id="KW-1185">Reference proteome</keyword>
<protein>
    <submittedName>
        <fullName evidence="1">Uncharacterized protein</fullName>
    </submittedName>
</protein>
<comment type="caution">
    <text evidence="1">The sequence shown here is derived from an EMBL/GenBank/DDBJ whole genome shotgun (WGS) entry which is preliminary data.</text>
</comment>